<gene>
    <name evidence="7" type="ORF">N0V87_003114</name>
</gene>
<dbReference type="InterPro" id="IPR027974">
    <property type="entry name" value="DUF4470"/>
</dbReference>
<dbReference type="AlphaFoldDB" id="A0A9W8X4K0"/>
<keyword evidence="1" id="KW-0479">Metal-binding</keyword>
<dbReference type="GO" id="GO:0005634">
    <property type="term" value="C:nucleus"/>
    <property type="evidence" value="ECO:0007669"/>
    <property type="project" value="TreeGrafter"/>
</dbReference>
<feature type="domain" description="MYND-type" evidence="6">
    <location>
        <begin position="1181"/>
        <end position="1223"/>
    </location>
</feature>
<reference evidence="7" key="1">
    <citation type="submission" date="2022-10" db="EMBL/GenBank/DDBJ databases">
        <title>Tapping the CABI collections for fungal endophytes: first genome assemblies for Collariella, Neodidymelliopsis, Ascochyta clinopodiicola, Didymella pomorum, Didymosphaeria variabile, Neocosmospora piperis and Neocucurbitaria cava.</title>
        <authorList>
            <person name="Hill R."/>
        </authorList>
    </citation>
    <scope>NUCLEOTIDE SEQUENCE</scope>
    <source>
        <strain evidence="7">IMI 360193</strain>
    </source>
</reference>
<dbReference type="PANTHER" id="PTHR10237:SF15">
    <property type="entry name" value="LD37257P"/>
    <property type="match status" value="1"/>
</dbReference>
<keyword evidence="3" id="KW-0862">Zinc</keyword>
<protein>
    <recommendedName>
        <fullName evidence="6">MYND-type domain-containing protein</fullName>
    </recommendedName>
</protein>
<dbReference type="PANTHER" id="PTHR10237">
    <property type="entry name" value="DEFORMED EPIDERMAL AUTOREGULATORY FACTOR 1 HOMOLOG SUPPRESSIN"/>
    <property type="match status" value="1"/>
</dbReference>
<dbReference type="GO" id="GO:0000981">
    <property type="term" value="F:DNA-binding transcription factor activity, RNA polymerase II-specific"/>
    <property type="evidence" value="ECO:0007669"/>
    <property type="project" value="TreeGrafter"/>
</dbReference>
<name>A0A9W8X4K0_9PLEO</name>
<evidence type="ECO:0000256" key="1">
    <source>
        <dbReference type="ARBA" id="ARBA00022723"/>
    </source>
</evidence>
<feature type="compositionally biased region" description="Low complexity" evidence="5">
    <location>
        <begin position="1155"/>
        <end position="1171"/>
    </location>
</feature>
<dbReference type="InterPro" id="IPR002893">
    <property type="entry name" value="Znf_MYND"/>
</dbReference>
<dbReference type="Proteomes" id="UP001140562">
    <property type="component" value="Unassembled WGS sequence"/>
</dbReference>
<dbReference type="EMBL" id="JAPEUV010000021">
    <property type="protein sequence ID" value="KAJ4339673.1"/>
    <property type="molecule type" value="Genomic_DNA"/>
</dbReference>
<accession>A0A9W8X4K0</accession>
<evidence type="ECO:0000256" key="3">
    <source>
        <dbReference type="ARBA" id="ARBA00022833"/>
    </source>
</evidence>
<proteinExistence type="predicted"/>
<dbReference type="SUPFAM" id="SSF144232">
    <property type="entry name" value="HIT/MYND zinc finger-like"/>
    <property type="match status" value="1"/>
</dbReference>
<dbReference type="OrthoDB" id="432970at2759"/>
<comment type="caution">
    <text evidence="7">The sequence shown here is derived from an EMBL/GenBank/DDBJ whole genome shotgun (WGS) entry which is preliminary data.</text>
</comment>
<evidence type="ECO:0000259" key="6">
    <source>
        <dbReference type="PROSITE" id="PS50865"/>
    </source>
</evidence>
<evidence type="ECO:0000256" key="2">
    <source>
        <dbReference type="ARBA" id="ARBA00022771"/>
    </source>
</evidence>
<evidence type="ECO:0000256" key="4">
    <source>
        <dbReference type="PROSITE-ProRule" id="PRU00134"/>
    </source>
</evidence>
<dbReference type="PROSITE" id="PS01360">
    <property type="entry name" value="ZF_MYND_1"/>
    <property type="match status" value="1"/>
</dbReference>
<evidence type="ECO:0000313" key="7">
    <source>
        <dbReference type="EMBL" id="KAJ4339673.1"/>
    </source>
</evidence>
<evidence type="ECO:0000313" key="8">
    <source>
        <dbReference type="Proteomes" id="UP001140562"/>
    </source>
</evidence>
<sequence length="1236" mass="136113">MALKPAHIAQNPYLYPVGNTPAVCFTDTLPPEVDAKVLLLGCGDIRNILCTAHSGAGTENRALDFTCCDIEAEIIARNIVALTQIVCDKEVAHSQHVWNTYYHVFIDPATMDTLQAHLKNLLEAAQSLDAWHFSKYGSFIRFCDEGTFTAVVRLWKLYATEASSGLAYTAVQSLLKDQWKAAQRHQHEKVGGGAVLEGLRAAAPMFFEAYTDASKIYRTFWSTGTCLDDKKITSKFTIANPMFGYLRGGLLLHYGQSPLSGFHLAPAYTPMTNTSPLASKTAEKIWPTGSKALHTAFEQFNAWCCALRKRAGSLTVRFANADALAFCHTLQHLQACGQVDDAFWYRNPWSFERFILSKTDYSTSGSAPASFNIIDTSNLMDHLGSLNVLAAAASLLERGSTSTLRTEMMLPREANVADSAEKLLCGNLPTVALLLGLRPIQYWTNATATWHLNEALLQGMPDDAQILTMMSRPIILWKSADLSCVHYDTTELARFLHGIYLEMHADESFTAKFSMLGLMKNDSLRKKLTAYDLYTRGSLTALLQCIKKSNTVDWPRLARELVAGLILNDQNLDMGPHHFQSLCAQLDIFHLIQLDQMFDWWHPRTFLDDLQGPFKSWSDIPSVVCVTLVVPRKAVIMFSDLSKGNGTPLCQMEVQSSISQKQATYADVQMGFGQLRTSGDAYTNQYNVTVIPDTEGWKGKSPLVVSTMMSTCSLVEYGDTAARIMFALKSTTSSAANFTSKLGIFLHLHQSLVGAKDVFVSQYRPNMAGHMSVGSAINPRTAQDGIATTIIMPSLTATRIASLHIRYDIKSQDAKTALQSAAPVAIKQAGLFGLKLSIASHEMYLTIPFPLKVTAAKTRIARKQLWIEYTAPVADLQSLTVQPTAVFPVSMLKGYHDSALMSSQGAPADILSRGLPALQHLAYVDADLLPTPRLGSAKWLTMHTPYVTTMSGSEYREYEKVRADDRLVLPGRLGVKETLHNMHMHVQGLHGLAKSNWFCLMSTSGVVCMILVDCIRMDLSHQTVFLDAALLQPQTSNGSAYLAPLISSLASKLVCVNINDHETEFWKHLLPTFAERCRQWKHKDTCEYQIAGCMPICIEADKPFVCNCGAGQFPEKFLASTSSFKGVAERAIRVAIPAIFTSPISKDDVGTVTVRPSSARPERSSSSTAEAKVTEPRVIGCFKCDAATTKAGNPLLKCAKCKTAQYCSPDCQKKDWKKHKQACKQAQEKLTGDGAA</sequence>
<dbReference type="Gene3D" id="6.10.140.2220">
    <property type="match status" value="1"/>
</dbReference>
<organism evidence="7 8">
    <name type="scientific">Didymella glomerata</name>
    <dbReference type="NCBI Taxonomy" id="749621"/>
    <lineage>
        <taxon>Eukaryota</taxon>
        <taxon>Fungi</taxon>
        <taxon>Dikarya</taxon>
        <taxon>Ascomycota</taxon>
        <taxon>Pezizomycotina</taxon>
        <taxon>Dothideomycetes</taxon>
        <taxon>Pleosporomycetidae</taxon>
        <taxon>Pleosporales</taxon>
        <taxon>Pleosporineae</taxon>
        <taxon>Didymellaceae</taxon>
        <taxon>Didymella</taxon>
    </lineage>
</organism>
<dbReference type="Pfam" id="PF14737">
    <property type="entry name" value="DUF4470"/>
    <property type="match status" value="1"/>
</dbReference>
<dbReference type="GO" id="GO:0008270">
    <property type="term" value="F:zinc ion binding"/>
    <property type="evidence" value="ECO:0007669"/>
    <property type="project" value="UniProtKB-KW"/>
</dbReference>
<dbReference type="Pfam" id="PF01753">
    <property type="entry name" value="zf-MYND"/>
    <property type="match status" value="1"/>
</dbReference>
<feature type="region of interest" description="Disordered" evidence="5">
    <location>
        <begin position="1151"/>
        <end position="1171"/>
    </location>
</feature>
<evidence type="ECO:0000256" key="5">
    <source>
        <dbReference type="SAM" id="MobiDB-lite"/>
    </source>
</evidence>
<keyword evidence="8" id="KW-1185">Reference proteome</keyword>
<keyword evidence="2 4" id="KW-0863">Zinc-finger</keyword>
<dbReference type="PROSITE" id="PS50865">
    <property type="entry name" value="ZF_MYND_2"/>
    <property type="match status" value="1"/>
</dbReference>
<dbReference type="InterPro" id="IPR024119">
    <property type="entry name" value="TF_DEAF-1"/>
</dbReference>